<dbReference type="GO" id="GO:0062129">
    <property type="term" value="C:chitin-based extracellular matrix"/>
    <property type="evidence" value="ECO:0007669"/>
    <property type="project" value="TreeGrafter"/>
</dbReference>
<dbReference type="Pfam" id="PF00379">
    <property type="entry name" value="Chitin_bind_4"/>
    <property type="match status" value="1"/>
</dbReference>
<dbReference type="PROSITE" id="PS00233">
    <property type="entry name" value="CHIT_BIND_RR_1"/>
    <property type="match status" value="1"/>
</dbReference>
<dbReference type="InterPro" id="IPR000618">
    <property type="entry name" value="Insect_cuticle"/>
</dbReference>
<feature type="compositionally biased region" description="Low complexity" evidence="3">
    <location>
        <begin position="156"/>
        <end position="196"/>
    </location>
</feature>
<dbReference type="InterPro" id="IPR050468">
    <property type="entry name" value="Cuticle_Struct_Prot"/>
</dbReference>
<dbReference type="PANTHER" id="PTHR10380:SF230">
    <property type="entry name" value="CUTICULAR PROTEIN 47EE"/>
    <property type="match status" value="1"/>
</dbReference>
<proteinExistence type="predicted"/>
<reference evidence="4" key="2">
    <citation type="submission" date="2015-06" db="UniProtKB">
        <authorList>
            <consortium name="EnsemblMetazoa"/>
        </authorList>
    </citation>
    <scope>IDENTIFICATION</scope>
</reference>
<evidence type="ECO:0000313" key="4">
    <source>
        <dbReference type="EnsemblMetazoa" id="MESCA007340-PA"/>
    </source>
</evidence>
<keyword evidence="1 2" id="KW-0193">Cuticle</keyword>
<evidence type="ECO:0000313" key="5">
    <source>
        <dbReference type="Proteomes" id="UP000015102"/>
    </source>
</evidence>
<dbReference type="EnsemblMetazoa" id="MESCA007340-RA">
    <property type="protein sequence ID" value="MESCA007340-PA"/>
    <property type="gene ID" value="MESCA007340"/>
</dbReference>
<dbReference type="PRINTS" id="PR00947">
    <property type="entry name" value="CUTICLE"/>
</dbReference>
<organism evidence="4 5">
    <name type="scientific">Megaselia scalaris</name>
    <name type="common">Humpbacked fly</name>
    <name type="synonym">Phora scalaris</name>
    <dbReference type="NCBI Taxonomy" id="36166"/>
    <lineage>
        <taxon>Eukaryota</taxon>
        <taxon>Metazoa</taxon>
        <taxon>Ecdysozoa</taxon>
        <taxon>Arthropoda</taxon>
        <taxon>Hexapoda</taxon>
        <taxon>Insecta</taxon>
        <taxon>Pterygota</taxon>
        <taxon>Neoptera</taxon>
        <taxon>Endopterygota</taxon>
        <taxon>Diptera</taxon>
        <taxon>Brachycera</taxon>
        <taxon>Muscomorpha</taxon>
        <taxon>Platypezoidea</taxon>
        <taxon>Phoridae</taxon>
        <taxon>Megaseliini</taxon>
        <taxon>Megaselia</taxon>
    </lineage>
</organism>
<dbReference type="EMBL" id="CAQQ02070867">
    <property type="status" value="NOT_ANNOTATED_CDS"/>
    <property type="molecule type" value="Genomic_DNA"/>
</dbReference>
<evidence type="ECO:0000256" key="2">
    <source>
        <dbReference type="PROSITE-ProRule" id="PRU00497"/>
    </source>
</evidence>
<reference evidence="5" key="1">
    <citation type="submission" date="2013-02" db="EMBL/GenBank/DDBJ databases">
        <authorList>
            <person name="Hughes D."/>
        </authorList>
    </citation>
    <scope>NUCLEOTIDE SEQUENCE</scope>
    <source>
        <strain>Durham</strain>
        <strain evidence="5">NC isolate 2 -- Noor lab</strain>
    </source>
</reference>
<dbReference type="STRING" id="36166.T1GUD0"/>
<sequence>MNFDGSFVYGYSAGDGTTAQAQGFIKNLGINEIETQVIQGSYSYTSPEGVPIHVTYIADENGFRAEGAHLPPQPQIPLQQLNQNINPLNPYQTPNVNPYQTPFRQYGAGRQQYPGQINPFLNQQQGFQQQDNGQYRPQNNFQNALNPQQRIFNPQQPQLQQNQQPQQQVQLNNQQQSELEQQQQQQQGQINTQQLQGRPNQLIPGGFGGGGILGGINKFQRFKKRQS</sequence>
<feature type="region of interest" description="Disordered" evidence="3">
    <location>
        <begin position="156"/>
        <end position="211"/>
    </location>
</feature>
<accession>T1GUD0</accession>
<dbReference type="Proteomes" id="UP000015102">
    <property type="component" value="Unassembled WGS sequence"/>
</dbReference>
<evidence type="ECO:0000256" key="3">
    <source>
        <dbReference type="SAM" id="MobiDB-lite"/>
    </source>
</evidence>
<name>T1GUD0_MEGSC</name>
<evidence type="ECO:0000256" key="1">
    <source>
        <dbReference type="ARBA" id="ARBA00022460"/>
    </source>
</evidence>
<protein>
    <submittedName>
        <fullName evidence="4">Uncharacterized protein</fullName>
    </submittedName>
</protein>
<dbReference type="OMA" id="YYNEYNG"/>
<dbReference type="InterPro" id="IPR031311">
    <property type="entry name" value="CHIT_BIND_RR_consensus"/>
</dbReference>
<dbReference type="AlphaFoldDB" id="T1GUD0"/>
<dbReference type="HOGENOM" id="CLU_1220896_0_0_1"/>
<dbReference type="PANTHER" id="PTHR10380">
    <property type="entry name" value="CUTICLE PROTEIN"/>
    <property type="match status" value="1"/>
</dbReference>
<dbReference type="PROSITE" id="PS51155">
    <property type="entry name" value="CHIT_BIND_RR_2"/>
    <property type="match status" value="1"/>
</dbReference>
<dbReference type="GO" id="GO:0008010">
    <property type="term" value="F:structural constituent of chitin-based larval cuticle"/>
    <property type="evidence" value="ECO:0007669"/>
    <property type="project" value="TreeGrafter"/>
</dbReference>
<keyword evidence="5" id="KW-1185">Reference proteome</keyword>